<organism evidence="9 10">
    <name type="scientific">Paenibacillus oceani</name>
    <dbReference type="NCBI Taxonomy" id="2772510"/>
    <lineage>
        <taxon>Bacteria</taxon>
        <taxon>Bacillati</taxon>
        <taxon>Bacillota</taxon>
        <taxon>Bacilli</taxon>
        <taxon>Bacillales</taxon>
        <taxon>Paenibacillaceae</taxon>
        <taxon>Paenibacillus</taxon>
    </lineage>
</organism>
<evidence type="ECO:0000256" key="6">
    <source>
        <dbReference type="ARBA" id="ARBA00023136"/>
    </source>
</evidence>
<evidence type="ECO:0000256" key="1">
    <source>
        <dbReference type="ARBA" id="ARBA00004651"/>
    </source>
</evidence>
<evidence type="ECO:0000256" key="2">
    <source>
        <dbReference type="ARBA" id="ARBA00022475"/>
    </source>
</evidence>
<dbReference type="CDD" id="cd06225">
    <property type="entry name" value="HAMP"/>
    <property type="match status" value="1"/>
</dbReference>
<proteinExistence type="predicted"/>
<keyword evidence="6 7" id="KW-0472">Membrane</keyword>
<keyword evidence="7" id="KW-1133">Transmembrane helix</keyword>
<dbReference type="GO" id="GO:0005886">
    <property type="term" value="C:plasma membrane"/>
    <property type="evidence" value="ECO:0007669"/>
    <property type="project" value="UniProtKB-SubCell"/>
</dbReference>
<evidence type="ECO:0000313" key="9">
    <source>
        <dbReference type="EMBL" id="MBD2865731.1"/>
    </source>
</evidence>
<keyword evidence="2" id="KW-1003">Cell membrane</keyword>
<feature type="domain" description="HAMP" evidence="8">
    <location>
        <begin position="306"/>
        <end position="358"/>
    </location>
</feature>
<keyword evidence="7" id="KW-0812">Transmembrane</keyword>
<keyword evidence="3" id="KW-0597">Phosphoprotein</keyword>
<evidence type="ECO:0000313" key="10">
    <source>
        <dbReference type="Proteomes" id="UP000639396"/>
    </source>
</evidence>
<dbReference type="AlphaFoldDB" id="A0A927CGE4"/>
<dbReference type="Gene3D" id="6.10.340.10">
    <property type="match status" value="1"/>
</dbReference>
<evidence type="ECO:0000256" key="3">
    <source>
        <dbReference type="ARBA" id="ARBA00022553"/>
    </source>
</evidence>
<dbReference type="EMBL" id="JACXJA010000046">
    <property type="protein sequence ID" value="MBD2865731.1"/>
    <property type="molecule type" value="Genomic_DNA"/>
</dbReference>
<dbReference type="RefSeq" id="WP_190931353.1">
    <property type="nucleotide sequence ID" value="NZ_JACXJA010000046.1"/>
</dbReference>
<dbReference type="Proteomes" id="UP000639396">
    <property type="component" value="Unassembled WGS sequence"/>
</dbReference>
<evidence type="ECO:0000259" key="8">
    <source>
        <dbReference type="PROSITE" id="PS50885"/>
    </source>
</evidence>
<reference evidence="9" key="1">
    <citation type="submission" date="2020-09" db="EMBL/GenBank/DDBJ databases">
        <title>A novel bacterium of genus Paenibacillus, isolated from South China Sea.</title>
        <authorList>
            <person name="Huang H."/>
            <person name="Mo K."/>
            <person name="Hu Y."/>
        </authorList>
    </citation>
    <scope>NUCLEOTIDE SEQUENCE</scope>
    <source>
        <strain evidence="9">IB182363</strain>
    </source>
</reference>
<protein>
    <submittedName>
        <fullName evidence="9">Sensor histidine kinase</fullName>
    </submittedName>
</protein>
<dbReference type="GO" id="GO:0000155">
    <property type="term" value="F:phosphorelay sensor kinase activity"/>
    <property type="evidence" value="ECO:0007669"/>
    <property type="project" value="InterPro"/>
</dbReference>
<comment type="subcellular location">
    <subcellularLocation>
        <location evidence="1">Cell membrane</location>
        <topology evidence="1">Multi-pass membrane protein</topology>
    </subcellularLocation>
</comment>
<dbReference type="InterPro" id="IPR003660">
    <property type="entry name" value="HAMP_dom"/>
</dbReference>
<dbReference type="InterPro" id="IPR050640">
    <property type="entry name" value="Bact_2-comp_sensor_kinase"/>
</dbReference>
<keyword evidence="10" id="KW-1185">Reference proteome</keyword>
<dbReference type="SMART" id="SM00304">
    <property type="entry name" value="HAMP"/>
    <property type="match status" value="1"/>
</dbReference>
<dbReference type="SMART" id="SM00387">
    <property type="entry name" value="HATPase_c"/>
    <property type="match status" value="1"/>
</dbReference>
<dbReference type="PROSITE" id="PS50885">
    <property type="entry name" value="HAMP"/>
    <property type="match status" value="1"/>
</dbReference>
<dbReference type="Pfam" id="PF00672">
    <property type="entry name" value="HAMP"/>
    <property type="match status" value="1"/>
</dbReference>
<name>A0A927CGE4_9BACL</name>
<comment type="caution">
    <text evidence="9">The sequence shown here is derived from an EMBL/GenBank/DDBJ whole genome shotgun (WGS) entry which is preliminary data.</text>
</comment>
<gene>
    <name evidence="9" type="ORF">IDH45_27490</name>
</gene>
<keyword evidence="5 9" id="KW-0418">Kinase</keyword>
<dbReference type="Pfam" id="PF02518">
    <property type="entry name" value="HATPase_c"/>
    <property type="match status" value="1"/>
</dbReference>
<dbReference type="CDD" id="cd18773">
    <property type="entry name" value="PDC1_HK_sensor"/>
    <property type="match status" value="1"/>
</dbReference>
<dbReference type="PANTHER" id="PTHR34220:SF7">
    <property type="entry name" value="SENSOR HISTIDINE KINASE YPDA"/>
    <property type="match status" value="1"/>
</dbReference>
<evidence type="ECO:0000256" key="5">
    <source>
        <dbReference type="ARBA" id="ARBA00022777"/>
    </source>
</evidence>
<dbReference type="InterPro" id="IPR010559">
    <property type="entry name" value="Sig_transdc_His_kin_internal"/>
</dbReference>
<dbReference type="Pfam" id="PF06580">
    <property type="entry name" value="His_kinase"/>
    <property type="match status" value="1"/>
</dbReference>
<evidence type="ECO:0000256" key="7">
    <source>
        <dbReference type="SAM" id="Phobius"/>
    </source>
</evidence>
<dbReference type="SUPFAM" id="SSF158472">
    <property type="entry name" value="HAMP domain-like"/>
    <property type="match status" value="1"/>
</dbReference>
<keyword evidence="4" id="KW-0808">Transferase</keyword>
<dbReference type="PANTHER" id="PTHR34220">
    <property type="entry name" value="SENSOR HISTIDINE KINASE YPDA"/>
    <property type="match status" value="1"/>
</dbReference>
<evidence type="ECO:0000256" key="4">
    <source>
        <dbReference type="ARBA" id="ARBA00022679"/>
    </source>
</evidence>
<feature type="transmembrane region" description="Helical" evidence="7">
    <location>
        <begin position="284"/>
        <end position="305"/>
    </location>
</feature>
<dbReference type="SUPFAM" id="SSF55874">
    <property type="entry name" value="ATPase domain of HSP90 chaperone/DNA topoisomerase II/histidine kinase"/>
    <property type="match status" value="1"/>
</dbReference>
<accession>A0A927CGE4</accession>
<dbReference type="Gene3D" id="3.30.565.10">
    <property type="entry name" value="Histidine kinase-like ATPase, C-terminal domain"/>
    <property type="match status" value="1"/>
</dbReference>
<dbReference type="InterPro" id="IPR036890">
    <property type="entry name" value="HATPase_C_sf"/>
</dbReference>
<sequence length="580" mass="65292">MIRGLFGSLSVKLFTFCFISISLLVLLLVAASQHYVSGQFASQQTSYVAHALKRTDYFLNQFMKNLQKDLQFIARDRRLAGLEPDETVQLLEQYRLQWKDIKNLYVFNSDGHVLGTSGALWEIASSENIRSVHLGLTAGDSPVVWTEPYFSPVSDYTVTVAVKIPMAEGESPAILAADLDLESILAAYEDEYLGSKESLLLLSRANRPISVRSPYVKYDVFAKSYSLSGLPADSLQHNVNAWQAEDEQGNPLHISRASSNIWGWQVILILNDSFLAKSLAFMKAFSILIGLAGLVLSIVVSYYLARYMIKPLKQLIPQMKKVSAGDFQTQIDSRRNDEFGILAVAFNRMVVKISQLMDSVVQAEIKKKMYELKVLQTQIQPHFLYNTLNSISYLAKRGRTQEVDTMITNLSSLLHFHLDKVEEFVPFDEELEGVKRYASIMEFRYPGQFILDFEIDEMVRHVPIPKFTLQPLVENAIFHGILPKGDLGSIVVTGERDGERLVLRVSDDGIGIPDNRRSLLLQTKPDGANAGYYHLGLFSIHERLRLYYGEGYGLRIHSVDSGGTTVEIIIPYKEGTQHAA</sequence>
<dbReference type="InterPro" id="IPR003594">
    <property type="entry name" value="HATPase_dom"/>
</dbReference>